<feature type="transmembrane region" description="Helical" evidence="7">
    <location>
        <begin position="633"/>
        <end position="651"/>
    </location>
</feature>
<gene>
    <name evidence="10" type="ORF">TCAP_01183</name>
</gene>
<evidence type="ECO:0000256" key="7">
    <source>
        <dbReference type="SAM" id="Phobius"/>
    </source>
</evidence>
<feature type="non-terminal residue" evidence="10">
    <location>
        <position position="1"/>
    </location>
</feature>
<comment type="caution">
    <text evidence="10">The sequence shown here is derived from an EMBL/GenBank/DDBJ whole genome shotgun (WGS) entry which is preliminary data.</text>
</comment>
<evidence type="ECO:0000256" key="5">
    <source>
        <dbReference type="ARBA" id="ARBA00034125"/>
    </source>
</evidence>
<evidence type="ECO:0000256" key="3">
    <source>
        <dbReference type="ARBA" id="ARBA00022989"/>
    </source>
</evidence>
<name>A0A2K3QMZ5_9HYPO</name>
<evidence type="ECO:0008006" key="12">
    <source>
        <dbReference type="Google" id="ProtNLM"/>
    </source>
</evidence>
<feature type="domain" description="Threonine/Serine exporter ThrE" evidence="9">
    <location>
        <begin position="614"/>
        <end position="762"/>
    </location>
</feature>
<feature type="transmembrane region" description="Helical" evidence="7">
    <location>
        <begin position="610"/>
        <end position="627"/>
    </location>
</feature>
<evidence type="ECO:0000256" key="2">
    <source>
        <dbReference type="ARBA" id="ARBA00022692"/>
    </source>
</evidence>
<comment type="subcellular location">
    <subcellularLocation>
        <location evidence="1">Membrane</location>
        <topology evidence="1">Multi-pass membrane protein</topology>
    </subcellularLocation>
</comment>
<keyword evidence="3 7" id="KW-1133">Transmembrane helix</keyword>
<dbReference type="PANTHER" id="PTHR31082">
    <property type="entry name" value="PHEROMONE-REGULATED MEMBRANE PROTEIN 10"/>
    <property type="match status" value="1"/>
</dbReference>
<feature type="region of interest" description="Disordered" evidence="6">
    <location>
        <begin position="1"/>
        <end position="221"/>
    </location>
</feature>
<evidence type="ECO:0000256" key="4">
    <source>
        <dbReference type="ARBA" id="ARBA00023136"/>
    </source>
</evidence>
<dbReference type="STRING" id="45235.A0A2K3QMZ5"/>
<keyword evidence="11" id="KW-1185">Reference proteome</keyword>
<feature type="compositionally biased region" description="Basic and acidic residues" evidence="6">
    <location>
        <begin position="163"/>
        <end position="200"/>
    </location>
</feature>
<dbReference type="Proteomes" id="UP000236621">
    <property type="component" value="Unassembled WGS sequence"/>
</dbReference>
<dbReference type="Pfam" id="PF06738">
    <property type="entry name" value="ThrE"/>
    <property type="match status" value="1"/>
</dbReference>
<dbReference type="OrthoDB" id="413008at2759"/>
<proteinExistence type="inferred from homology"/>
<dbReference type="PANTHER" id="PTHR31082:SF4">
    <property type="entry name" value="PHEROMONE-REGULATED MEMBRANE PROTEIN 10"/>
    <property type="match status" value="1"/>
</dbReference>
<dbReference type="EMBL" id="NRSZ01000191">
    <property type="protein sequence ID" value="PNY28897.1"/>
    <property type="molecule type" value="Genomic_DNA"/>
</dbReference>
<keyword evidence="2 7" id="KW-0812">Transmembrane</keyword>
<protein>
    <recommendedName>
        <fullName evidence="12">Pheromone-regulated membrane protein 10</fullName>
    </recommendedName>
</protein>
<comment type="similarity">
    <text evidence="5">Belongs to the ThrE exporter (TC 2.A.79) family.</text>
</comment>
<accession>A0A2K3QMZ5</accession>
<dbReference type="GO" id="GO:0016020">
    <property type="term" value="C:membrane"/>
    <property type="evidence" value="ECO:0007669"/>
    <property type="project" value="UniProtKB-SubCell"/>
</dbReference>
<reference evidence="10 11" key="1">
    <citation type="submission" date="2017-08" db="EMBL/GenBank/DDBJ databases">
        <title>Harnessing the power of phylogenomics to disentangle the directionality and signatures of interkingdom host jumping in the parasitic fungal genus Tolypocladium.</title>
        <authorList>
            <person name="Quandt C.A."/>
            <person name="Patterson W."/>
            <person name="Spatafora J.W."/>
        </authorList>
    </citation>
    <scope>NUCLEOTIDE SEQUENCE [LARGE SCALE GENOMIC DNA]</scope>
    <source>
        <strain evidence="10 11">CBS 113982</strain>
    </source>
</reference>
<dbReference type="AlphaFoldDB" id="A0A2K3QMZ5"/>
<keyword evidence="4 7" id="KW-0472">Membrane</keyword>
<evidence type="ECO:0000259" key="9">
    <source>
        <dbReference type="Pfam" id="PF12821"/>
    </source>
</evidence>
<feature type="transmembrane region" description="Helical" evidence="7">
    <location>
        <begin position="738"/>
        <end position="764"/>
    </location>
</feature>
<feature type="domain" description="Threonine/serine exporter-like N-terminal" evidence="8">
    <location>
        <begin position="347"/>
        <end position="589"/>
    </location>
</feature>
<dbReference type="InterPro" id="IPR024528">
    <property type="entry name" value="ThrE_2"/>
</dbReference>
<dbReference type="Pfam" id="PF12821">
    <property type="entry name" value="ThrE_2"/>
    <property type="match status" value="1"/>
</dbReference>
<feature type="compositionally biased region" description="Low complexity" evidence="6">
    <location>
        <begin position="120"/>
        <end position="133"/>
    </location>
</feature>
<evidence type="ECO:0000256" key="6">
    <source>
        <dbReference type="SAM" id="MobiDB-lite"/>
    </source>
</evidence>
<feature type="region of interest" description="Disordered" evidence="6">
    <location>
        <begin position="257"/>
        <end position="303"/>
    </location>
</feature>
<dbReference type="InterPro" id="IPR051361">
    <property type="entry name" value="ThrE/Ser_Exporter"/>
</dbReference>
<evidence type="ECO:0000259" key="8">
    <source>
        <dbReference type="Pfam" id="PF06738"/>
    </source>
</evidence>
<feature type="transmembrane region" description="Helical" evidence="7">
    <location>
        <begin position="569"/>
        <end position="590"/>
    </location>
</feature>
<evidence type="ECO:0000313" key="10">
    <source>
        <dbReference type="EMBL" id="PNY28897.1"/>
    </source>
</evidence>
<dbReference type="InterPro" id="IPR010619">
    <property type="entry name" value="ThrE-like_N"/>
</dbReference>
<feature type="compositionally biased region" description="Low complexity" evidence="6">
    <location>
        <begin position="58"/>
        <end position="70"/>
    </location>
</feature>
<evidence type="ECO:0000256" key="1">
    <source>
        <dbReference type="ARBA" id="ARBA00004141"/>
    </source>
</evidence>
<feature type="transmembrane region" description="Helical" evidence="7">
    <location>
        <begin position="531"/>
        <end position="549"/>
    </location>
</feature>
<dbReference type="GO" id="GO:0022857">
    <property type="term" value="F:transmembrane transporter activity"/>
    <property type="evidence" value="ECO:0007669"/>
    <property type="project" value="InterPro"/>
</dbReference>
<organism evidence="10 11">
    <name type="scientific">Tolypocladium capitatum</name>
    <dbReference type="NCBI Taxonomy" id="45235"/>
    <lineage>
        <taxon>Eukaryota</taxon>
        <taxon>Fungi</taxon>
        <taxon>Dikarya</taxon>
        <taxon>Ascomycota</taxon>
        <taxon>Pezizomycotina</taxon>
        <taxon>Sordariomycetes</taxon>
        <taxon>Hypocreomycetidae</taxon>
        <taxon>Hypocreales</taxon>
        <taxon>Ophiocordycipitaceae</taxon>
        <taxon>Tolypocladium</taxon>
    </lineage>
</organism>
<evidence type="ECO:0000313" key="11">
    <source>
        <dbReference type="Proteomes" id="UP000236621"/>
    </source>
</evidence>
<sequence>KAARVAIPSSKDPNPGSGAADFKASSGVQGLPSPNMAEASAAAAVQRERDRVRLSSNAAATEPPATASAAVPGPARQHREVPISKPRPSILRGNSSGSVIRPRGISDGLGATYPERPVSAVAAQARTRQPAARLRGDSPTPDSGSSLGPHAGTANCDGGELLPHGDDRGIALRDLGHGAGEDRERGQAVGGEARDLEQAHARRRFGATAPPKPPAADLEAASTSHVGDGIYDGVYDVPPSQRHRRSVLSRLLKLYKPAEPSDHHGHNRQSPASIVGGEQPASGSGSGGIAPTRRTRYEQGRSQDAPVHLAGAPAGLASPIQGADQHWQQEDTRIAVHMAETLSRQGYIVKLCHALMLYGAPTYRLEEYLGETARVLDVDGQFFHLPECMIISFDDKSTHTTDVRIVHVAENINLGKLEDVYHVYRDILDQAVDAEEGARRLDAVMSARDKFSTWVRVLIYGLVSATCGPFSSQAKLIDLPFCFLLGCLAGLPQLILAPKYSIHGIVFDVAAVFLVSFLARALNGRLEGQMFCFSAIAQSSIVMLLPGYSVLCSALELQSRAIIPGSIRIAYTTAYTLLLGFAINFGSALYGRIDKFANSSLICHGQMPGLYGLIFVPLFVVCISMHYQAKWRQVPVMVVVAFAGYVVNYFIRLQFTTNPQAASTLGALSVGILANLCSWLGHGIPAVTLIPAILTQVPGGLASTGNMLSGLFTVTEAIKFPSSLDKSQWTTGQSTNSFIFNLAGSMIQVAIGIAFGLFMSALVVHPLDKRRGGLLFGF</sequence>
<feature type="transmembrane region" description="Helical" evidence="7">
    <location>
        <begin position="502"/>
        <end position="519"/>
    </location>
</feature>